<feature type="compositionally biased region" description="Basic and acidic residues" evidence="1">
    <location>
        <begin position="260"/>
        <end position="273"/>
    </location>
</feature>
<name>A0ABP7HH44_9ACTN</name>
<protein>
    <submittedName>
        <fullName evidence="3">Uncharacterized protein</fullName>
    </submittedName>
</protein>
<sequence>MRKSIVISLATLALAVAASPVQAARSSAEPTQGTYWRVRTVLTMTHPHQVGTGSNKYWLVERRVIENWAGRDGKHSWGFRPLGAQPKSTADRAAWKRDGSPQKWSYRTEGMKVDLSMAPEKGTIKPVKGTGWRIEGRKLSFQDLQAMPTDPAALKEWLVKAASEGENPVQPQNMDRWLKGAYASLLYEFPVSKAVRQAAYDALSAMPGVQHSNSGSEDTHLWPSGIQGREQVHDRGRHQNHDGGVLHHRRHAQRQALPRQEPDQGHRSSLDRRPARRPQTVT</sequence>
<feature type="chain" id="PRO_5045471061" evidence="2">
    <location>
        <begin position="24"/>
        <end position="282"/>
    </location>
</feature>
<feature type="region of interest" description="Disordered" evidence="1">
    <location>
        <begin position="230"/>
        <end position="282"/>
    </location>
</feature>
<proteinExistence type="predicted"/>
<feature type="region of interest" description="Disordered" evidence="1">
    <location>
        <begin position="76"/>
        <end position="102"/>
    </location>
</feature>
<evidence type="ECO:0000313" key="4">
    <source>
        <dbReference type="Proteomes" id="UP001500888"/>
    </source>
</evidence>
<evidence type="ECO:0000256" key="2">
    <source>
        <dbReference type="SAM" id="SignalP"/>
    </source>
</evidence>
<comment type="caution">
    <text evidence="3">The sequence shown here is derived from an EMBL/GenBank/DDBJ whole genome shotgun (WGS) entry which is preliminary data.</text>
</comment>
<feature type="signal peptide" evidence="2">
    <location>
        <begin position="1"/>
        <end position="23"/>
    </location>
</feature>
<feature type="compositionally biased region" description="Basic and acidic residues" evidence="1">
    <location>
        <begin position="230"/>
        <end position="245"/>
    </location>
</feature>
<reference evidence="4" key="1">
    <citation type="journal article" date="2019" name="Int. J. Syst. Evol. Microbiol.">
        <title>The Global Catalogue of Microorganisms (GCM) 10K type strain sequencing project: providing services to taxonomists for standard genome sequencing and annotation.</title>
        <authorList>
            <consortium name="The Broad Institute Genomics Platform"/>
            <consortium name="The Broad Institute Genome Sequencing Center for Infectious Disease"/>
            <person name="Wu L."/>
            <person name="Ma J."/>
        </authorList>
    </citation>
    <scope>NUCLEOTIDE SEQUENCE [LARGE SCALE GENOMIC DNA]</scope>
    <source>
        <strain evidence="4">JCM 16908</strain>
    </source>
</reference>
<dbReference type="RefSeq" id="WP_344933963.1">
    <property type="nucleotide sequence ID" value="NZ_BAAAZR010000001.1"/>
</dbReference>
<feature type="compositionally biased region" description="Basic and acidic residues" evidence="1">
    <location>
        <begin position="89"/>
        <end position="100"/>
    </location>
</feature>
<keyword evidence="2" id="KW-0732">Signal</keyword>
<evidence type="ECO:0000313" key="3">
    <source>
        <dbReference type="EMBL" id="GAA3790359.1"/>
    </source>
</evidence>
<organism evidence="3 4">
    <name type="scientific">Sphaerisporangium flaviroseum</name>
    <dbReference type="NCBI Taxonomy" id="509199"/>
    <lineage>
        <taxon>Bacteria</taxon>
        <taxon>Bacillati</taxon>
        <taxon>Actinomycetota</taxon>
        <taxon>Actinomycetes</taxon>
        <taxon>Streptosporangiales</taxon>
        <taxon>Streptosporangiaceae</taxon>
        <taxon>Sphaerisporangium</taxon>
    </lineage>
</organism>
<keyword evidence="4" id="KW-1185">Reference proteome</keyword>
<evidence type="ECO:0000256" key="1">
    <source>
        <dbReference type="SAM" id="MobiDB-lite"/>
    </source>
</evidence>
<gene>
    <name evidence="3" type="ORF">GCM10022226_06630</name>
</gene>
<dbReference type="EMBL" id="BAAAZR010000001">
    <property type="protein sequence ID" value="GAA3790359.1"/>
    <property type="molecule type" value="Genomic_DNA"/>
</dbReference>
<accession>A0ABP7HH44</accession>
<dbReference type="Proteomes" id="UP001500888">
    <property type="component" value="Unassembled WGS sequence"/>
</dbReference>